<keyword evidence="3" id="KW-0378">Hydrolase</keyword>
<dbReference type="EMBL" id="LVVM01006351">
    <property type="protein sequence ID" value="OJA08251.1"/>
    <property type="molecule type" value="Genomic_DNA"/>
</dbReference>
<keyword evidence="6" id="KW-1133">Transmembrane helix</keyword>
<dbReference type="Proteomes" id="UP000183567">
    <property type="component" value="Unassembled WGS sequence"/>
</dbReference>
<dbReference type="PANTHER" id="PTHR15228">
    <property type="entry name" value="SPERMATHECAL PHYSIOLOGY VARIANT"/>
    <property type="match status" value="1"/>
</dbReference>
<dbReference type="InterPro" id="IPR000198">
    <property type="entry name" value="RhoGAP_dom"/>
</dbReference>
<protein>
    <recommendedName>
        <fullName evidence="7">Rho-GAP domain-containing protein</fullName>
    </recommendedName>
</protein>
<sequence length="787" mass="86664">MPSDSPPPTKAGLLKWWTQFTNAQNRKKDSDLTKAASQEEHPVFSKPLKESLRYASVQISTANANGELGLYLKENATEVEGTFRVNGSNKRMRELQAAFETPPRYGKALDWKKEYFTTHDVASVFRRYLTQMPEPVIPHDMYHDFRDVLVKKPFNQDEVIATYKRLIQRMPRANQYLLLYVLDLLSVFARKSDKNLMTATNLAVIFRPGLISHPTHEMSPGEHALSQRVLEFLIAQQDWFLLDIPPPPRSEPSSSWRPPRPPHHAHTQEPSEEDPDLVVVPSSDDEHNSLGGGWKLVGRDQRRIQRRRTTLEHTDSVDLVENLDDGQLSPVVETPRSRPVSQVSGPGAVGPQQHQFSGIHAPSSYNSSQDLSDPTPRNSTLPLVGHPTSTVPYMPVQQQTYENLEAPPNNAWLEKPQRAKRRSKWIVIGSLIALAALIAVGVGVGVSLSKKSSNNSTSSTSSTSGTPSGTNPNDPSNFPKDSALKQSFYGIAYTPLGSQLPDCGNNLTEVIEDIQLLSQITTNIRLYGADCNQSSLVLAAIQATQVNMNVYLGNYPASDDNGTAYERQKGEIQTALQQFGAGNVLGVTVGNEFILDYVTGLGQTDPNGSAGQAAAAMLIPWINDTRSMLAEMGLSNITVGNADAGSYFNTEVLSSVDYGMSNVHPWFANQSINDAAGWTYEFFEENNVVAAQALANKPKMFIAETGWPTDSSQFNYSPNDGPSIASVANLQTFIDTFACQATANGTGYFFFEFSDEPWKATTYGGVEGYWGLFDSNKNLKNLTLPTC</sequence>
<dbReference type="PANTHER" id="PTHR15228:SF25">
    <property type="entry name" value="F-BAR DOMAIN-CONTAINING PROTEIN"/>
    <property type="match status" value="1"/>
</dbReference>
<dbReference type="GO" id="GO:0007165">
    <property type="term" value="P:signal transduction"/>
    <property type="evidence" value="ECO:0007669"/>
    <property type="project" value="InterPro"/>
</dbReference>
<dbReference type="AlphaFoldDB" id="A0A1J8PKA4"/>
<dbReference type="PROSITE" id="PS50238">
    <property type="entry name" value="RHOGAP"/>
    <property type="match status" value="1"/>
</dbReference>
<organism evidence="8 9">
    <name type="scientific">Rhizopogon vesiculosus</name>
    <dbReference type="NCBI Taxonomy" id="180088"/>
    <lineage>
        <taxon>Eukaryota</taxon>
        <taxon>Fungi</taxon>
        <taxon>Dikarya</taxon>
        <taxon>Basidiomycota</taxon>
        <taxon>Agaricomycotina</taxon>
        <taxon>Agaricomycetes</taxon>
        <taxon>Agaricomycetidae</taxon>
        <taxon>Boletales</taxon>
        <taxon>Suillineae</taxon>
        <taxon>Rhizopogonaceae</taxon>
        <taxon>Rhizopogon</taxon>
    </lineage>
</organism>
<dbReference type="SUPFAM" id="SSF48350">
    <property type="entry name" value="GTPase activation domain, GAP"/>
    <property type="match status" value="1"/>
</dbReference>
<dbReference type="SMART" id="SM00324">
    <property type="entry name" value="RhoGAP"/>
    <property type="match status" value="1"/>
</dbReference>
<feature type="transmembrane region" description="Helical" evidence="6">
    <location>
        <begin position="425"/>
        <end position="448"/>
    </location>
</feature>
<keyword evidence="6" id="KW-0812">Transmembrane</keyword>
<feature type="region of interest" description="Disordered" evidence="5">
    <location>
        <begin position="449"/>
        <end position="480"/>
    </location>
</feature>
<dbReference type="InterPro" id="IPR008936">
    <property type="entry name" value="Rho_GTPase_activation_prot"/>
</dbReference>
<dbReference type="GO" id="GO:0005975">
    <property type="term" value="P:carbohydrate metabolic process"/>
    <property type="evidence" value="ECO:0007669"/>
    <property type="project" value="InterPro"/>
</dbReference>
<proteinExistence type="inferred from homology"/>
<dbReference type="Pfam" id="PF00332">
    <property type="entry name" value="Glyco_hydro_17"/>
    <property type="match status" value="1"/>
</dbReference>
<keyword evidence="2" id="KW-0343">GTPase activation</keyword>
<feature type="compositionally biased region" description="Polar residues" evidence="5">
    <location>
        <begin position="363"/>
        <end position="389"/>
    </location>
</feature>
<keyword evidence="9" id="KW-1185">Reference proteome</keyword>
<evidence type="ECO:0000313" key="8">
    <source>
        <dbReference type="EMBL" id="OJA08251.1"/>
    </source>
</evidence>
<feature type="region of interest" description="Disordered" evidence="5">
    <location>
        <begin position="247"/>
        <end position="294"/>
    </location>
</feature>
<dbReference type="GO" id="GO:0005938">
    <property type="term" value="C:cell cortex"/>
    <property type="evidence" value="ECO:0007669"/>
    <property type="project" value="TreeGrafter"/>
</dbReference>
<dbReference type="InterPro" id="IPR051025">
    <property type="entry name" value="RhoGAP"/>
</dbReference>
<dbReference type="GO" id="GO:0005096">
    <property type="term" value="F:GTPase activator activity"/>
    <property type="evidence" value="ECO:0007669"/>
    <property type="project" value="UniProtKB-KW"/>
</dbReference>
<evidence type="ECO:0000256" key="1">
    <source>
        <dbReference type="ARBA" id="ARBA00008773"/>
    </source>
</evidence>
<dbReference type="Pfam" id="PF00620">
    <property type="entry name" value="RhoGAP"/>
    <property type="match status" value="1"/>
</dbReference>
<keyword evidence="6" id="KW-0472">Membrane</keyword>
<dbReference type="Gene3D" id="3.20.20.80">
    <property type="entry name" value="Glycosidases"/>
    <property type="match status" value="1"/>
</dbReference>
<comment type="caution">
    <text evidence="8">The sequence shown here is derived from an EMBL/GenBank/DDBJ whole genome shotgun (WGS) entry which is preliminary data.</text>
</comment>
<dbReference type="Gene3D" id="1.10.555.10">
    <property type="entry name" value="Rho GTPase activation protein"/>
    <property type="match status" value="1"/>
</dbReference>
<reference evidence="8 9" key="1">
    <citation type="submission" date="2016-03" db="EMBL/GenBank/DDBJ databases">
        <title>Comparative genomics of the ectomycorrhizal sister species Rhizopogon vinicolor and Rhizopogon vesiculosus (Basidiomycota: Boletales) reveals a divergence of the mating type B locus.</title>
        <authorList>
            <person name="Mujic A.B."/>
            <person name="Kuo A."/>
            <person name="Tritt A."/>
            <person name="Lipzen A."/>
            <person name="Chen C."/>
            <person name="Johnson J."/>
            <person name="Sharma A."/>
            <person name="Barry K."/>
            <person name="Grigoriev I.V."/>
            <person name="Spatafora J.W."/>
        </authorList>
    </citation>
    <scope>NUCLEOTIDE SEQUENCE [LARGE SCALE GENOMIC DNA]</scope>
    <source>
        <strain evidence="8 9">AM-OR11-056</strain>
    </source>
</reference>
<dbReference type="GO" id="GO:0004553">
    <property type="term" value="F:hydrolase activity, hydrolyzing O-glycosyl compounds"/>
    <property type="evidence" value="ECO:0007669"/>
    <property type="project" value="InterPro"/>
</dbReference>
<gene>
    <name evidence="8" type="ORF">AZE42_02075</name>
</gene>
<dbReference type="GO" id="GO:0060237">
    <property type="term" value="P:regulation of fungal-type cell wall organization"/>
    <property type="evidence" value="ECO:0007669"/>
    <property type="project" value="TreeGrafter"/>
</dbReference>
<evidence type="ECO:0000256" key="6">
    <source>
        <dbReference type="SAM" id="Phobius"/>
    </source>
</evidence>
<name>A0A1J8PKA4_9AGAM</name>
<evidence type="ECO:0000259" key="7">
    <source>
        <dbReference type="PROSITE" id="PS50238"/>
    </source>
</evidence>
<accession>A0A1J8PKA4</accession>
<evidence type="ECO:0000313" key="9">
    <source>
        <dbReference type="Proteomes" id="UP000183567"/>
    </source>
</evidence>
<dbReference type="InterPro" id="IPR017853">
    <property type="entry name" value="GH"/>
</dbReference>
<evidence type="ECO:0000256" key="3">
    <source>
        <dbReference type="ARBA" id="ARBA00022801"/>
    </source>
</evidence>
<evidence type="ECO:0000256" key="5">
    <source>
        <dbReference type="SAM" id="MobiDB-lite"/>
    </source>
</evidence>
<dbReference type="InterPro" id="IPR000490">
    <property type="entry name" value="Glyco_hydro_17"/>
</dbReference>
<feature type="region of interest" description="Disordered" evidence="5">
    <location>
        <begin position="321"/>
        <end position="389"/>
    </location>
</feature>
<dbReference type="OrthoDB" id="68336at2759"/>
<feature type="compositionally biased region" description="Low complexity" evidence="5">
    <location>
        <begin position="449"/>
        <end position="473"/>
    </location>
</feature>
<evidence type="ECO:0000256" key="4">
    <source>
        <dbReference type="RuleBase" id="RU004335"/>
    </source>
</evidence>
<dbReference type="STRING" id="180088.A0A1J8PKA4"/>
<comment type="similarity">
    <text evidence="1 4">Belongs to the glycosyl hydrolase 17 family.</text>
</comment>
<feature type="domain" description="Rho-GAP" evidence="7">
    <location>
        <begin position="46"/>
        <end position="241"/>
    </location>
</feature>
<dbReference type="SUPFAM" id="SSF51445">
    <property type="entry name" value="(Trans)glycosidases"/>
    <property type="match status" value="1"/>
</dbReference>
<evidence type="ECO:0000256" key="2">
    <source>
        <dbReference type="ARBA" id="ARBA00022468"/>
    </source>
</evidence>